<feature type="domain" description="Orotidine 5'-phosphate decarboxylase" evidence="8">
    <location>
        <begin position="10"/>
        <end position="218"/>
    </location>
</feature>
<protein>
    <recommendedName>
        <fullName evidence="7">Orotidine-5'-phosphate decarboxylase</fullName>
        <ecNumber evidence="7">4.1.1.23</ecNumber>
    </recommendedName>
</protein>
<dbReference type="NCBIfam" id="TIGR02127">
    <property type="entry name" value="pyrF_sub2"/>
    <property type="match status" value="1"/>
</dbReference>
<accession>A0A1F4U517</accession>
<organism evidence="9 10">
    <name type="scientific">candidate division WOR-1 bacterium RIFOXYC2_FULL_46_14</name>
    <dbReference type="NCBI Taxonomy" id="1802587"/>
    <lineage>
        <taxon>Bacteria</taxon>
        <taxon>Bacillati</taxon>
        <taxon>Saganbacteria</taxon>
    </lineage>
</organism>
<sequence length="223" mass="24978">MKAILENKSRLCVGLDPENVPSVFEFNQKIIDQTHDLVCAYKPNLAFYKTPDLLRTIEYIHQKTEVPVILDAKYGDIGNTAKQYAKIAFEFFKADAVTINPYMGFDTVKPFIDYKDKMVFILCLTSNPSSANFENEVFLKIAKKAVEWNVNNNIGIVVGATKPEQLKEIEKITGDLPILIPGIGAQGGEIPPMKKNYIINVARAIIYAENPRQAAIDYSSKIS</sequence>
<dbReference type="InterPro" id="IPR013785">
    <property type="entry name" value="Aldolase_TIM"/>
</dbReference>
<comment type="pathway">
    <text evidence="1">Pyrimidine metabolism; UMP biosynthesis via de novo pathway; UMP from orotate: step 2/2.</text>
</comment>
<dbReference type="Pfam" id="PF00215">
    <property type="entry name" value="OMPdecase"/>
    <property type="match status" value="1"/>
</dbReference>
<dbReference type="UniPathway" id="UPA00070">
    <property type="reaction ID" value="UER00120"/>
</dbReference>
<comment type="caution">
    <text evidence="9">The sequence shown here is derived from an EMBL/GenBank/DDBJ whole genome shotgun (WGS) entry which is preliminary data.</text>
</comment>
<dbReference type="Proteomes" id="UP000179242">
    <property type="component" value="Unassembled WGS sequence"/>
</dbReference>
<name>A0A1F4U517_UNCSA</name>
<dbReference type="GO" id="GO:0044205">
    <property type="term" value="P:'de novo' UMP biosynthetic process"/>
    <property type="evidence" value="ECO:0007669"/>
    <property type="project" value="UniProtKB-UniPathway"/>
</dbReference>
<evidence type="ECO:0000256" key="5">
    <source>
        <dbReference type="ARBA" id="ARBA00023239"/>
    </source>
</evidence>
<evidence type="ECO:0000256" key="4">
    <source>
        <dbReference type="ARBA" id="ARBA00022975"/>
    </source>
</evidence>
<dbReference type="SMART" id="SM00934">
    <property type="entry name" value="OMPdecase"/>
    <property type="match status" value="1"/>
</dbReference>
<proteinExistence type="inferred from homology"/>
<dbReference type="PANTHER" id="PTHR43375">
    <property type="entry name" value="OROTIDINE 5'-PHOSPHATE DECARBOXYLASE"/>
    <property type="match status" value="1"/>
</dbReference>
<dbReference type="EMBL" id="MEUJ01000005">
    <property type="protein sequence ID" value="OGC39957.1"/>
    <property type="molecule type" value="Genomic_DNA"/>
</dbReference>
<dbReference type="CDD" id="cd04725">
    <property type="entry name" value="OMP_decarboxylase_like"/>
    <property type="match status" value="1"/>
</dbReference>
<evidence type="ECO:0000256" key="6">
    <source>
        <dbReference type="ARBA" id="ARBA00049157"/>
    </source>
</evidence>
<dbReference type="SUPFAM" id="SSF51366">
    <property type="entry name" value="Ribulose-phoshate binding barrel"/>
    <property type="match status" value="1"/>
</dbReference>
<evidence type="ECO:0000313" key="9">
    <source>
        <dbReference type="EMBL" id="OGC39957.1"/>
    </source>
</evidence>
<evidence type="ECO:0000313" key="10">
    <source>
        <dbReference type="Proteomes" id="UP000179242"/>
    </source>
</evidence>
<keyword evidence="4" id="KW-0665">Pyrimidine biosynthesis</keyword>
<dbReference type="AlphaFoldDB" id="A0A1F4U517"/>
<keyword evidence="5" id="KW-0456">Lyase</keyword>
<comment type="catalytic activity">
    <reaction evidence="6">
        <text>orotidine 5'-phosphate + H(+) = UMP + CO2</text>
        <dbReference type="Rhea" id="RHEA:11596"/>
        <dbReference type="ChEBI" id="CHEBI:15378"/>
        <dbReference type="ChEBI" id="CHEBI:16526"/>
        <dbReference type="ChEBI" id="CHEBI:57538"/>
        <dbReference type="ChEBI" id="CHEBI:57865"/>
        <dbReference type="EC" id="4.1.1.23"/>
    </reaction>
</comment>
<dbReference type="GO" id="GO:0004590">
    <property type="term" value="F:orotidine-5'-phosphate decarboxylase activity"/>
    <property type="evidence" value="ECO:0007669"/>
    <property type="project" value="UniProtKB-UniRule"/>
</dbReference>
<keyword evidence="3" id="KW-0210">Decarboxylase</keyword>
<evidence type="ECO:0000256" key="7">
    <source>
        <dbReference type="NCBIfam" id="TIGR02127"/>
    </source>
</evidence>
<evidence type="ECO:0000259" key="8">
    <source>
        <dbReference type="SMART" id="SM00934"/>
    </source>
</evidence>
<reference evidence="9 10" key="1">
    <citation type="journal article" date="2016" name="Nat. Commun.">
        <title>Thousands of microbial genomes shed light on interconnected biogeochemical processes in an aquifer system.</title>
        <authorList>
            <person name="Anantharaman K."/>
            <person name="Brown C.T."/>
            <person name="Hug L.A."/>
            <person name="Sharon I."/>
            <person name="Castelle C.J."/>
            <person name="Probst A.J."/>
            <person name="Thomas B.C."/>
            <person name="Singh A."/>
            <person name="Wilkins M.J."/>
            <person name="Karaoz U."/>
            <person name="Brodie E.L."/>
            <person name="Williams K.H."/>
            <person name="Hubbard S.S."/>
            <person name="Banfield J.F."/>
        </authorList>
    </citation>
    <scope>NUCLEOTIDE SEQUENCE [LARGE SCALE GENOMIC DNA]</scope>
</reference>
<dbReference type="EC" id="4.1.1.23" evidence="7"/>
<comment type="similarity">
    <text evidence="2">Belongs to the OMP decarboxylase family. Type 2 subfamily.</text>
</comment>
<evidence type="ECO:0000256" key="1">
    <source>
        <dbReference type="ARBA" id="ARBA00004861"/>
    </source>
</evidence>
<dbReference type="InterPro" id="IPR011060">
    <property type="entry name" value="RibuloseP-bd_barrel"/>
</dbReference>
<dbReference type="GO" id="GO:0006207">
    <property type="term" value="P:'de novo' pyrimidine nucleobase biosynthetic process"/>
    <property type="evidence" value="ECO:0007669"/>
    <property type="project" value="InterPro"/>
</dbReference>
<dbReference type="PROSITE" id="PS00156">
    <property type="entry name" value="OMPDECASE"/>
    <property type="match status" value="1"/>
</dbReference>
<dbReference type="InterPro" id="IPR011995">
    <property type="entry name" value="OMPdecase_type-2"/>
</dbReference>
<dbReference type="InterPro" id="IPR018089">
    <property type="entry name" value="OMPdecase_AS"/>
</dbReference>
<dbReference type="Gene3D" id="3.20.20.70">
    <property type="entry name" value="Aldolase class I"/>
    <property type="match status" value="1"/>
</dbReference>
<gene>
    <name evidence="9" type="ORF">A2438_05535</name>
</gene>
<evidence type="ECO:0000256" key="3">
    <source>
        <dbReference type="ARBA" id="ARBA00022793"/>
    </source>
</evidence>
<dbReference type="InterPro" id="IPR001754">
    <property type="entry name" value="OMPdeCOase_dom"/>
</dbReference>
<dbReference type="PANTHER" id="PTHR43375:SF1">
    <property type="entry name" value="OROTIDINE 5'-PHOSPHATE DECARBOXYLASE"/>
    <property type="match status" value="1"/>
</dbReference>
<evidence type="ECO:0000256" key="2">
    <source>
        <dbReference type="ARBA" id="ARBA00008847"/>
    </source>
</evidence>